<evidence type="ECO:0008006" key="4">
    <source>
        <dbReference type="Google" id="ProtNLM"/>
    </source>
</evidence>
<keyword evidence="1" id="KW-1133">Transmembrane helix</keyword>
<keyword evidence="3" id="KW-1185">Reference proteome</keyword>
<sequence>MNKTQIGNLLLVLFLGLMAGAVAGVVLDRLLGMTYLSKFLFTTPASLELYIVKVEIQLTPASLIGLVASGYLALKKG</sequence>
<feature type="transmembrane region" description="Helical" evidence="1">
    <location>
        <begin position="56"/>
        <end position="74"/>
    </location>
</feature>
<comment type="caution">
    <text evidence="2">The sequence shown here is derived from an EMBL/GenBank/DDBJ whole genome shotgun (WGS) entry which is preliminary data.</text>
</comment>
<dbReference type="AlphaFoldDB" id="A0A4R9KBE8"/>
<gene>
    <name evidence="2" type="ORF">EHQ58_02765</name>
</gene>
<proteinExistence type="predicted"/>
<dbReference type="OrthoDB" id="345470at2"/>
<name>A0A4R9KBE8_9LEPT</name>
<dbReference type="Proteomes" id="UP000297693">
    <property type="component" value="Unassembled WGS sequence"/>
</dbReference>
<dbReference type="RefSeq" id="WP_135621818.1">
    <property type="nucleotide sequence ID" value="NZ_RQGD01000010.1"/>
</dbReference>
<keyword evidence="1" id="KW-0812">Transmembrane</keyword>
<dbReference type="EMBL" id="RQGD01000010">
    <property type="protein sequence ID" value="TGL62144.1"/>
    <property type="molecule type" value="Genomic_DNA"/>
</dbReference>
<protein>
    <recommendedName>
        <fullName evidence="4">DUF4321 domain-containing protein</fullName>
    </recommendedName>
</protein>
<evidence type="ECO:0000313" key="3">
    <source>
        <dbReference type="Proteomes" id="UP000297693"/>
    </source>
</evidence>
<organism evidence="2 3">
    <name type="scientific">Leptospira ognonensis</name>
    <dbReference type="NCBI Taxonomy" id="2484945"/>
    <lineage>
        <taxon>Bacteria</taxon>
        <taxon>Pseudomonadati</taxon>
        <taxon>Spirochaetota</taxon>
        <taxon>Spirochaetia</taxon>
        <taxon>Leptospirales</taxon>
        <taxon>Leptospiraceae</taxon>
        <taxon>Leptospira</taxon>
    </lineage>
</organism>
<keyword evidence="1" id="KW-0472">Membrane</keyword>
<evidence type="ECO:0000313" key="2">
    <source>
        <dbReference type="EMBL" id="TGL62144.1"/>
    </source>
</evidence>
<accession>A0A4R9KBE8</accession>
<evidence type="ECO:0000256" key="1">
    <source>
        <dbReference type="SAM" id="Phobius"/>
    </source>
</evidence>
<reference evidence="2" key="1">
    <citation type="journal article" date="2019" name="PLoS Negl. Trop. Dis.">
        <title>Revisiting the worldwide diversity of Leptospira species in the environment.</title>
        <authorList>
            <person name="Vincent A.T."/>
            <person name="Schiettekatte O."/>
            <person name="Bourhy P."/>
            <person name="Veyrier F.J."/>
            <person name="Picardeau M."/>
        </authorList>
    </citation>
    <scope>NUCLEOTIDE SEQUENCE [LARGE SCALE GENOMIC DNA]</scope>
    <source>
        <strain evidence="2">201702476</strain>
    </source>
</reference>